<name>A0A383BR46_9ZZZZ</name>
<gene>
    <name evidence="1" type="ORF">METZ01_LOCUS475164</name>
</gene>
<evidence type="ECO:0008006" key="2">
    <source>
        <dbReference type="Google" id="ProtNLM"/>
    </source>
</evidence>
<organism evidence="1">
    <name type="scientific">marine metagenome</name>
    <dbReference type="NCBI Taxonomy" id="408172"/>
    <lineage>
        <taxon>unclassified sequences</taxon>
        <taxon>metagenomes</taxon>
        <taxon>ecological metagenomes</taxon>
    </lineage>
</organism>
<evidence type="ECO:0000313" key="1">
    <source>
        <dbReference type="EMBL" id="SVE22310.1"/>
    </source>
</evidence>
<sequence length="149" mass="15926">MTARAGNTALTASIVALLLLAAAAPWLLPIERWLPEPLPVTQGQARALGAPLNRLIAPPLRRIFAAVVERPLFNASRRAPSAAPLSVGGETMLLGRYRLSGVVVTAKLRLALLVDASGRHFKVEEGGDLDGWRMLSISPRHLVLSRAGE</sequence>
<feature type="non-terminal residue" evidence="1">
    <location>
        <position position="149"/>
    </location>
</feature>
<accession>A0A383BR46</accession>
<reference evidence="1" key="1">
    <citation type="submission" date="2018-05" db="EMBL/GenBank/DDBJ databases">
        <authorList>
            <person name="Lanie J.A."/>
            <person name="Ng W.-L."/>
            <person name="Kazmierczak K.M."/>
            <person name="Andrzejewski T.M."/>
            <person name="Davidsen T.M."/>
            <person name="Wayne K.J."/>
            <person name="Tettelin H."/>
            <person name="Glass J.I."/>
            <person name="Rusch D."/>
            <person name="Podicherti R."/>
            <person name="Tsui H.-C.T."/>
            <person name="Winkler M.E."/>
        </authorList>
    </citation>
    <scope>NUCLEOTIDE SEQUENCE</scope>
</reference>
<protein>
    <recommendedName>
        <fullName evidence="2">Type II secretion system protein GspC N-terminal domain-containing protein</fullName>
    </recommendedName>
</protein>
<dbReference type="EMBL" id="UINC01202485">
    <property type="protein sequence ID" value="SVE22310.1"/>
    <property type="molecule type" value="Genomic_DNA"/>
</dbReference>
<proteinExistence type="predicted"/>
<dbReference type="AlphaFoldDB" id="A0A383BR46"/>